<name>A0AA43ZAJ3_9GAMM</name>
<dbReference type="EMBL" id="JAAPAP010000016">
    <property type="protein sequence ID" value="NHN79088.1"/>
    <property type="molecule type" value="Genomic_DNA"/>
</dbReference>
<protein>
    <submittedName>
        <fullName evidence="2">DUF1145 domain-containing protein</fullName>
    </submittedName>
</protein>
<keyword evidence="1" id="KW-0812">Transmembrane</keyword>
<feature type="transmembrane region" description="Helical" evidence="1">
    <location>
        <begin position="34"/>
        <end position="52"/>
    </location>
</feature>
<dbReference type="Pfam" id="PF06611">
    <property type="entry name" value="DUF1145"/>
    <property type="match status" value="1"/>
</dbReference>
<proteinExistence type="predicted"/>
<keyword evidence="1" id="KW-0472">Membrane</keyword>
<comment type="caution">
    <text evidence="2">The sequence shown here is derived from an EMBL/GenBank/DDBJ whole genome shotgun (WGS) entry which is preliminary data.</text>
</comment>
<organism evidence="2 3">
    <name type="scientific">Azotobacter chroococcum</name>
    <dbReference type="NCBI Taxonomy" id="353"/>
    <lineage>
        <taxon>Bacteria</taxon>
        <taxon>Pseudomonadati</taxon>
        <taxon>Pseudomonadota</taxon>
        <taxon>Gammaproteobacteria</taxon>
        <taxon>Pseudomonadales</taxon>
        <taxon>Pseudomonadaceae</taxon>
        <taxon>Azotobacter</taxon>
    </lineage>
</organism>
<evidence type="ECO:0000313" key="2">
    <source>
        <dbReference type="EMBL" id="NHN79088.1"/>
    </source>
</evidence>
<dbReference type="AlphaFoldDB" id="A0AA43ZAJ3"/>
<accession>A0AA43ZAJ3</accession>
<dbReference type="InterPro" id="IPR009525">
    <property type="entry name" value="DUF1145"/>
</dbReference>
<dbReference type="RefSeq" id="WP_165893620.1">
    <property type="nucleotide sequence ID" value="NZ_JAAPAP010000016.1"/>
</dbReference>
<dbReference type="Proteomes" id="UP000736384">
    <property type="component" value="Unassembled WGS sequence"/>
</dbReference>
<keyword evidence="1" id="KW-1133">Transmembrane helix</keyword>
<sequence>MKLLLTMGKALNLTLWLALAGAFLAPLNKPFDLLLPLCGGVLLLARVLALMLSRRGAEAVLPSWRSRVQILLFGILHVYAPAQDSRSRP</sequence>
<gene>
    <name evidence="2" type="ORF">HA520_17665</name>
</gene>
<evidence type="ECO:0000313" key="3">
    <source>
        <dbReference type="Proteomes" id="UP000736384"/>
    </source>
</evidence>
<reference evidence="2" key="1">
    <citation type="submission" date="2020-03" db="EMBL/GenBank/DDBJ databases">
        <title>Genome assembly of Azotobacter chroococcum W5.</title>
        <authorList>
            <person name="Kannepalli A."/>
        </authorList>
    </citation>
    <scope>NUCLEOTIDE SEQUENCE</scope>
    <source>
        <strain evidence="2">W5</strain>
    </source>
</reference>
<evidence type="ECO:0000256" key="1">
    <source>
        <dbReference type="SAM" id="Phobius"/>
    </source>
</evidence>